<feature type="domain" description="Fe-containing alcohol dehydrogenase-like C-terminal" evidence="3">
    <location>
        <begin position="193"/>
        <end position="387"/>
    </location>
</feature>
<reference evidence="4 5" key="1">
    <citation type="submission" date="2017-06" db="EMBL/GenBank/DDBJ databases">
        <title>Investigating the central metabolism of Clostridium thermosuccinogenes.</title>
        <authorList>
            <person name="Koendjbiharie J.G."/>
            <person name="van Kranenburg R."/>
        </authorList>
    </citation>
    <scope>NUCLEOTIDE SEQUENCE [LARGE SCALE GENOMIC DNA]</scope>
    <source>
        <strain evidence="4 5">DSM 5806</strain>
    </source>
</reference>
<dbReference type="InterPro" id="IPR001670">
    <property type="entry name" value="ADH_Fe/GldA"/>
</dbReference>
<dbReference type="Gene3D" id="1.20.1090.10">
    <property type="entry name" value="Dehydroquinate synthase-like - alpha domain"/>
    <property type="match status" value="1"/>
</dbReference>
<dbReference type="SUPFAM" id="SSF56796">
    <property type="entry name" value="Dehydroquinate synthase-like"/>
    <property type="match status" value="1"/>
</dbReference>
<comment type="caution">
    <text evidence="4">The sequence shown here is derived from an EMBL/GenBank/DDBJ whole genome shotgun (WGS) entry which is preliminary data.</text>
</comment>
<name>A0A2K2FL25_9CLOT</name>
<evidence type="ECO:0000259" key="3">
    <source>
        <dbReference type="Pfam" id="PF25137"/>
    </source>
</evidence>
<dbReference type="Proteomes" id="UP000236151">
    <property type="component" value="Unassembled WGS sequence"/>
</dbReference>
<evidence type="ECO:0000256" key="1">
    <source>
        <dbReference type="ARBA" id="ARBA00023002"/>
    </source>
</evidence>
<accession>A0A2K2FL25</accession>
<evidence type="ECO:0000259" key="2">
    <source>
        <dbReference type="Pfam" id="PF00465"/>
    </source>
</evidence>
<dbReference type="CDD" id="cd08187">
    <property type="entry name" value="BDH"/>
    <property type="match status" value="1"/>
</dbReference>
<dbReference type="GO" id="GO:0005829">
    <property type="term" value="C:cytosol"/>
    <property type="evidence" value="ECO:0007669"/>
    <property type="project" value="TreeGrafter"/>
</dbReference>
<keyword evidence="1" id="KW-0560">Oxidoreductase</keyword>
<dbReference type="Pfam" id="PF25137">
    <property type="entry name" value="ADH_Fe_C"/>
    <property type="match status" value="1"/>
</dbReference>
<keyword evidence="5" id="KW-1185">Reference proteome</keyword>
<dbReference type="FunFam" id="3.40.50.1970:FF:000003">
    <property type="entry name" value="Alcohol dehydrogenase, iron-containing"/>
    <property type="match status" value="1"/>
</dbReference>
<dbReference type="OrthoDB" id="9801156at2"/>
<dbReference type="EMBL" id="NIOJ01000018">
    <property type="protein sequence ID" value="PNT99484.1"/>
    <property type="molecule type" value="Genomic_DNA"/>
</dbReference>
<dbReference type="Pfam" id="PF00465">
    <property type="entry name" value="Fe-ADH"/>
    <property type="match status" value="1"/>
</dbReference>
<dbReference type="GO" id="GO:1990362">
    <property type="term" value="F:butanol dehydrogenase (NAD+) activity"/>
    <property type="evidence" value="ECO:0007669"/>
    <property type="project" value="InterPro"/>
</dbReference>
<dbReference type="KEGG" id="cthd:CDO33_14735"/>
<sequence>MLNFEFYTPTKVYFGKDTHRKVGEIIKKYGFKKILLHYGGGSIKRIGLYDQVVQDLKDNGIDFVELGGVQPNPKVSLVRIGAELCKKENVEMVLAVGGGSVIDSAKVIAISALTDIDPWEFSAGNAKPDKALPVGTILTLAASGSEMSSSAVITNEDKLLKRGFNSEFNRPLFSIMNPELTYTVDKFQTGCGIVDIMMHTMERYFTSTKDVDLTDRIAEGLLKAVIRAGEIAIKNPRDYEARATLMWAGSLSHNDLTGAGRESFLRCHQLEHELSGMYDFVAHGAGLSIIFPAWAKYVYKHNVEKFCQFAVRVWNIDMNFENPEETALKGILATEDYFRSIGMPVRLSELNISDEKFEEMAEKCTHYGKRVISGYVPLGKKEIIEVFELCR</sequence>
<dbReference type="PANTHER" id="PTHR43633:SF1">
    <property type="entry name" value="ALCOHOL DEHYDROGENASE YQHD"/>
    <property type="match status" value="1"/>
</dbReference>
<evidence type="ECO:0000313" key="5">
    <source>
        <dbReference type="Proteomes" id="UP000236151"/>
    </source>
</evidence>
<dbReference type="GO" id="GO:0046872">
    <property type="term" value="F:metal ion binding"/>
    <property type="evidence" value="ECO:0007669"/>
    <property type="project" value="InterPro"/>
</dbReference>
<dbReference type="PANTHER" id="PTHR43633">
    <property type="entry name" value="ALCOHOL DEHYDROGENASE YQHD"/>
    <property type="match status" value="1"/>
</dbReference>
<organism evidence="4 5">
    <name type="scientific">Clostridium thermosuccinogenes</name>
    <dbReference type="NCBI Taxonomy" id="84032"/>
    <lineage>
        <taxon>Bacteria</taxon>
        <taxon>Bacillati</taxon>
        <taxon>Bacillota</taxon>
        <taxon>Clostridia</taxon>
        <taxon>Eubacteriales</taxon>
        <taxon>Clostridiaceae</taxon>
        <taxon>Clostridium</taxon>
    </lineage>
</organism>
<feature type="domain" description="Alcohol dehydrogenase iron-type/glycerol dehydrogenase GldA" evidence="2">
    <location>
        <begin position="9"/>
        <end position="178"/>
    </location>
</feature>
<dbReference type="Gene3D" id="3.40.50.1970">
    <property type="match status" value="1"/>
</dbReference>
<evidence type="ECO:0000313" key="4">
    <source>
        <dbReference type="EMBL" id="PNT99484.1"/>
    </source>
</evidence>
<dbReference type="GO" id="GO:1990002">
    <property type="term" value="F:methylglyoxal reductase (NADPH) (acetol producing) activity"/>
    <property type="evidence" value="ECO:0007669"/>
    <property type="project" value="TreeGrafter"/>
</dbReference>
<gene>
    <name evidence="4" type="ORF">CDQ84_08440</name>
</gene>
<dbReference type="AlphaFoldDB" id="A0A2K2FL25"/>
<dbReference type="RefSeq" id="WP_103081299.1">
    <property type="nucleotide sequence ID" value="NZ_CP021850.1"/>
</dbReference>
<dbReference type="GO" id="GO:0008106">
    <property type="term" value="F:alcohol dehydrogenase (NADP+) activity"/>
    <property type="evidence" value="ECO:0007669"/>
    <property type="project" value="TreeGrafter"/>
</dbReference>
<dbReference type="InterPro" id="IPR044731">
    <property type="entry name" value="BDH-like"/>
</dbReference>
<proteinExistence type="predicted"/>
<protein>
    <submittedName>
        <fullName evidence="4">NADH-dependent alcohol dehydrogenase</fullName>
    </submittedName>
</protein>
<dbReference type="InterPro" id="IPR056798">
    <property type="entry name" value="ADH_Fe_C"/>
</dbReference>